<sequence>MKNQTKPNYLHTIGNWGLMVLSVALVGWSTVACDKQDIDRTFEGPYFVRFTDTTQTYKESYSKPISIQVHNVGPQLDQPITITYTVTGTARSGKDYTIQGKEGTVTIPAKASTGNIVVQLINNANNILESSSLMFTLTSVQPSTLQVGFGKDNIVGKQFRLTIQDDCLFGGFYTGTQKYVTTTGTQTASVRDIEITSTDCKTYSLSNWNIGIPFFSFDAVHPQLTFVDNGDNSLTVPSQTNSELGTTDRIEGSGAWNPRDRKITLNLTFKLALSSGKDTTLNYTQTYTPQ</sequence>
<gene>
    <name evidence="2" type="ORF">HMF3257_29100</name>
</gene>
<evidence type="ECO:0000313" key="2">
    <source>
        <dbReference type="EMBL" id="RAI77233.1"/>
    </source>
</evidence>
<dbReference type="AlphaFoldDB" id="A0A327NRG0"/>
<reference evidence="2 3" key="1">
    <citation type="submission" date="2018-06" db="EMBL/GenBank/DDBJ databases">
        <title>Spirosoma sp. HMF3257 Genome sequencing and assembly.</title>
        <authorList>
            <person name="Kang H."/>
            <person name="Cha I."/>
            <person name="Kim H."/>
            <person name="Kang J."/>
            <person name="Joh K."/>
        </authorList>
    </citation>
    <scope>NUCLEOTIDE SEQUENCE [LARGE SCALE GENOMIC DNA]</scope>
    <source>
        <strain evidence="2 3">HMF3257</strain>
    </source>
</reference>
<dbReference type="RefSeq" id="WP_111347628.1">
    <property type="nucleotide sequence ID" value="NZ_QLII01000001.1"/>
</dbReference>
<feature type="transmembrane region" description="Helical" evidence="1">
    <location>
        <begin position="12"/>
        <end position="31"/>
    </location>
</feature>
<dbReference type="PROSITE" id="PS51257">
    <property type="entry name" value="PROKAR_LIPOPROTEIN"/>
    <property type="match status" value="1"/>
</dbReference>
<evidence type="ECO:0000313" key="3">
    <source>
        <dbReference type="Proteomes" id="UP000249016"/>
    </source>
</evidence>
<keyword evidence="3" id="KW-1185">Reference proteome</keyword>
<dbReference type="EMBL" id="QLII01000001">
    <property type="protein sequence ID" value="RAI77233.1"/>
    <property type="molecule type" value="Genomic_DNA"/>
</dbReference>
<accession>A0A327NRG0</accession>
<evidence type="ECO:0000256" key="1">
    <source>
        <dbReference type="SAM" id="Phobius"/>
    </source>
</evidence>
<name>A0A327NRG0_9BACT</name>
<dbReference type="SUPFAM" id="SSF141072">
    <property type="entry name" value="CalX-like"/>
    <property type="match status" value="1"/>
</dbReference>
<organism evidence="2 3">
    <name type="scientific">Spirosoma telluris</name>
    <dbReference type="NCBI Taxonomy" id="2183553"/>
    <lineage>
        <taxon>Bacteria</taxon>
        <taxon>Pseudomonadati</taxon>
        <taxon>Bacteroidota</taxon>
        <taxon>Cytophagia</taxon>
        <taxon>Cytophagales</taxon>
        <taxon>Cytophagaceae</taxon>
        <taxon>Spirosoma</taxon>
    </lineage>
</organism>
<dbReference type="OrthoDB" id="939896at2"/>
<keyword evidence="1" id="KW-0472">Membrane</keyword>
<protein>
    <recommendedName>
        <fullName evidence="4">Calx-beta domain-containing protein</fullName>
    </recommendedName>
</protein>
<comment type="caution">
    <text evidence="2">The sequence shown here is derived from an EMBL/GenBank/DDBJ whole genome shotgun (WGS) entry which is preliminary data.</text>
</comment>
<keyword evidence="1" id="KW-1133">Transmembrane helix</keyword>
<keyword evidence="1" id="KW-0812">Transmembrane</keyword>
<dbReference type="Gene3D" id="2.60.40.2030">
    <property type="match status" value="1"/>
</dbReference>
<dbReference type="Proteomes" id="UP000249016">
    <property type="component" value="Unassembled WGS sequence"/>
</dbReference>
<evidence type="ECO:0008006" key="4">
    <source>
        <dbReference type="Google" id="ProtNLM"/>
    </source>
</evidence>
<dbReference type="InterPro" id="IPR038081">
    <property type="entry name" value="CalX-like_sf"/>
</dbReference>
<proteinExistence type="predicted"/>